<dbReference type="EMBL" id="QQAH01000009">
    <property type="protein sequence ID" value="RDD81727.1"/>
    <property type="molecule type" value="Genomic_DNA"/>
</dbReference>
<organism evidence="2 3">
    <name type="scientific">Dyella tabacisoli</name>
    <dbReference type="NCBI Taxonomy" id="2282381"/>
    <lineage>
        <taxon>Bacteria</taxon>
        <taxon>Pseudomonadati</taxon>
        <taxon>Pseudomonadota</taxon>
        <taxon>Gammaproteobacteria</taxon>
        <taxon>Lysobacterales</taxon>
        <taxon>Rhodanobacteraceae</taxon>
        <taxon>Dyella</taxon>
    </lineage>
</organism>
<keyword evidence="3" id="KW-1185">Reference proteome</keyword>
<evidence type="ECO:0008006" key="4">
    <source>
        <dbReference type="Google" id="ProtNLM"/>
    </source>
</evidence>
<sequence length="110" mass="12725">MNLRSTRPWALFAGLGIALAAIAYTPPSAAGTYVAVNIGVPPPARIREVVPPPRRGYVWAPGYWIWNAPAHRHVWVRGDWIRVRPGYVYRPPQWIRYGNNWRFRDGYWGR</sequence>
<feature type="chain" id="PRO_5016589062" description="BcpO-related WXXGXW repeat protein" evidence="1">
    <location>
        <begin position="24"/>
        <end position="110"/>
    </location>
</feature>
<name>A0A369UMK9_9GAMM</name>
<keyword evidence="1" id="KW-0732">Signal</keyword>
<dbReference type="RefSeq" id="WP_114845594.1">
    <property type="nucleotide sequence ID" value="NZ_JBHSPE010000005.1"/>
</dbReference>
<evidence type="ECO:0000313" key="2">
    <source>
        <dbReference type="EMBL" id="RDD81727.1"/>
    </source>
</evidence>
<evidence type="ECO:0000313" key="3">
    <source>
        <dbReference type="Proteomes" id="UP000253782"/>
    </source>
</evidence>
<comment type="caution">
    <text evidence="2">The sequence shown here is derived from an EMBL/GenBank/DDBJ whole genome shotgun (WGS) entry which is preliminary data.</text>
</comment>
<dbReference type="InterPro" id="IPR024447">
    <property type="entry name" value="YXWGXW_rpt"/>
</dbReference>
<evidence type="ECO:0000256" key="1">
    <source>
        <dbReference type="SAM" id="SignalP"/>
    </source>
</evidence>
<protein>
    <recommendedName>
        <fullName evidence="4">BcpO-related WXXGXW repeat protein</fullName>
    </recommendedName>
</protein>
<dbReference type="Pfam" id="PF12779">
    <property type="entry name" value="WXXGXW"/>
    <property type="match status" value="1"/>
</dbReference>
<dbReference type="AlphaFoldDB" id="A0A369UMK9"/>
<gene>
    <name evidence="2" type="ORF">DVJ77_11255</name>
</gene>
<feature type="signal peptide" evidence="1">
    <location>
        <begin position="1"/>
        <end position="23"/>
    </location>
</feature>
<proteinExistence type="predicted"/>
<dbReference type="OrthoDB" id="121499at2"/>
<reference evidence="2 3" key="1">
    <citation type="submission" date="2018-07" db="EMBL/GenBank/DDBJ databases">
        <title>Dyella tabacisoli L4-6T, whole genome shotgun sequence.</title>
        <authorList>
            <person name="Zhou X.-K."/>
            <person name="Li W.-J."/>
            <person name="Duan Y.-Q."/>
        </authorList>
    </citation>
    <scope>NUCLEOTIDE SEQUENCE [LARGE SCALE GENOMIC DNA]</scope>
    <source>
        <strain evidence="2 3">L4-6</strain>
    </source>
</reference>
<dbReference type="Proteomes" id="UP000253782">
    <property type="component" value="Unassembled WGS sequence"/>
</dbReference>
<accession>A0A369UMK9</accession>